<feature type="compositionally biased region" description="Polar residues" evidence="1">
    <location>
        <begin position="1"/>
        <end position="23"/>
    </location>
</feature>
<organism evidence="2 3">
    <name type="scientific">Motilimonas pumila</name>
    <dbReference type="NCBI Taxonomy" id="2303987"/>
    <lineage>
        <taxon>Bacteria</taxon>
        <taxon>Pseudomonadati</taxon>
        <taxon>Pseudomonadota</taxon>
        <taxon>Gammaproteobacteria</taxon>
        <taxon>Alteromonadales</taxon>
        <taxon>Alteromonadales genera incertae sedis</taxon>
        <taxon>Motilimonas</taxon>
    </lineage>
</organism>
<reference evidence="2 3" key="1">
    <citation type="submission" date="2018-09" db="EMBL/GenBank/DDBJ databases">
        <authorList>
            <person name="Wang F."/>
        </authorList>
    </citation>
    <scope>NUCLEOTIDE SEQUENCE [LARGE SCALE GENOMIC DNA]</scope>
    <source>
        <strain evidence="2 3">PLHSC7-2</strain>
    </source>
</reference>
<accession>A0A418YIK8</accession>
<keyword evidence="3" id="KW-1185">Reference proteome</keyword>
<proteinExistence type="predicted"/>
<evidence type="ECO:0000256" key="1">
    <source>
        <dbReference type="SAM" id="MobiDB-lite"/>
    </source>
</evidence>
<evidence type="ECO:0000313" key="2">
    <source>
        <dbReference type="EMBL" id="RJG50485.1"/>
    </source>
</evidence>
<feature type="region of interest" description="Disordered" evidence="1">
    <location>
        <begin position="1"/>
        <end position="25"/>
    </location>
</feature>
<protein>
    <submittedName>
        <fullName evidence="2">Uncharacterized protein</fullName>
    </submittedName>
</protein>
<dbReference type="EMBL" id="QZCH01000002">
    <property type="protein sequence ID" value="RJG50485.1"/>
    <property type="molecule type" value="Genomic_DNA"/>
</dbReference>
<evidence type="ECO:0000313" key="3">
    <source>
        <dbReference type="Proteomes" id="UP000283255"/>
    </source>
</evidence>
<name>A0A418YIK8_9GAMM</name>
<dbReference type="RefSeq" id="WP_119909287.1">
    <property type="nucleotide sequence ID" value="NZ_QZCH01000002.1"/>
</dbReference>
<reference evidence="2 3" key="2">
    <citation type="submission" date="2019-01" db="EMBL/GenBank/DDBJ databases">
        <title>Motilimonas pumilus sp. nov., isolated from the gut of sea cucumber (Apostichopus japonicus).</title>
        <authorList>
            <person name="Wang F.-Q."/>
            <person name="Ren L.-H."/>
            <person name="Lin Y.-W."/>
            <person name="Sun G.-H."/>
            <person name="Du Z.-J."/>
            <person name="Zhao J.-X."/>
            <person name="Liu X.-J."/>
            <person name="Liu L.-J."/>
        </authorList>
    </citation>
    <scope>NUCLEOTIDE SEQUENCE [LARGE SCALE GENOMIC DNA]</scope>
    <source>
        <strain evidence="2 3">PLHSC7-2</strain>
    </source>
</reference>
<gene>
    <name evidence="2" type="ORF">D1Z90_03120</name>
</gene>
<comment type="caution">
    <text evidence="2">The sequence shown here is derived from an EMBL/GenBank/DDBJ whole genome shotgun (WGS) entry which is preliminary data.</text>
</comment>
<sequence>MPNPGTDSTTGENATTETGSGDRSSFGWWSLLLVATLAYGVKQWQGLAGHPKMCSPLQLLSARGLVFTRADI</sequence>
<dbReference type="AlphaFoldDB" id="A0A418YIK8"/>
<dbReference type="Proteomes" id="UP000283255">
    <property type="component" value="Unassembled WGS sequence"/>
</dbReference>